<organism evidence="1 2">
    <name type="scientific">Gossypium armourianum</name>
    <dbReference type="NCBI Taxonomy" id="34283"/>
    <lineage>
        <taxon>Eukaryota</taxon>
        <taxon>Viridiplantae</taxon>
        <taxon>Streptophyta</taxon>
        <taxon>Embryophyta</taxon>
        <taxon>Tracheophyta</taxon>
        <taxon>Spermatophyta</taxon>
        <taxon>Magnoliopsida</taxon>
        <taxon>eudicotyledons</taxon>
        <taxon>Gunneridae</taxon>
        <taxon>Pentapetalae</taxon>
        <taxon>rosids</taxon>
        <taxon>malvids</taxon>
        <taxon>Malvales</taxon>
        <taxon>Malvaceae</taxon>
        <taxon>Malvoideae</taxon>
        <taxon>Gossypium</taxon>
    </lineage>
</organism>
<gene>
    <name evidence="1" type="ORF">Goarm_011327</name>
</gene>
<keyword evidence="2" id="KW-1185">Reference proteome</keyword>
<sequence>MESSLSHRDDYEIAAAAAENGRERFSFVSFLVAFVSLSQELGTQRDHRLELVEKLQSFFQGISWSDSENIKVSYSWAKQYVSTERGKTNNSQDGSVLEEAGFAATRGIVRDRGKDWILGYNKYLGNCSVFYAKS</sequence>
<accession>A0A7J9IWG3</accession>
<protein>
    <submittedName>
        <fullName evidence="1">Uncharacterized protein</fullName>
    </submittedName>
</protein>
<comment type="caution">
    <text evidence="1">The sequence shown here is derived from an EMBL/GenBank/DDBJ whole genome shotgun (WGS) entry which is preliminary data.</text>
</comment>
<dbReference type="EMBL" id="JABFAE010000004">
    <property type="protein sequence ID" value="MBA0826481.1"/>
    <property type="molecule type" value="Genomic_DNA"/>
</dbReference>
<reference evidence="1 2" key="1">
    <citation type="journal article" date="2019" name="Genome Biol. Evol.">
        <title>Insights into the evolution of the New World diploid cottons (Gossypium, subgenus Houzingenia) based on genome sequencing.</title>
        <authorList>
            <person name="Grover C.E."/>
            <person name="Arick M.A. 2nd"/>
            <person name="Thrash A."/>
            <person name="Conover J.L."/>
            <person name="Sanders W.S."/>
            <person name="Peterson D.G."/>
            <person name="Frelichowski J.E."/>
            <person name="Scheffler J.A."/>
            <person name="Scheffler B.E."/>
            <person name="Wendel J.F."/>
        </authorList>
    </citation>
    <scope>NUCLEOTIDE SEQUENCE [LARGE SCALE GENOMIC DNA]</scope>
    <source>
        <strain evidence="1">6</strain>
        <tissue evidence="1">Leaf</tissue>
    </source>
</reference>
<dbReference type="Proteomes" id="UP000593575">
    <property type="component" value="Unassembled WGS sequence"/>
</dbReference>
<proteinExistence type="predicted"/>
<dbReference type="AlphaFoldDB" id="A0A7J9IWG3"/>
<evidence type="ECO:0000313" key="1">
    <source>
        <dbReference type="EMBL" id="MBA0826481.1"/>
    </source>
</evidence>
<name>A0A7J9IWG3_9ROSI</name>
<evidence type="ECO:0000313" key="2">
    <source>
        <dbReference type="Proteomes" id="UP000593575"/>
    </source>
</evidence>